<dbReference type="EMBL" id="JACEGD010000035">
    <property type="protein sequence ID" value="MBH5390652.1"/>
    <property type="molecule type" value="Genomic_DNA"/>
</dbReference>
<dbReference type="Proteomes" id="UP001194539">
    <property type="component" value="Unassembled WGS sequence"/>
</dbReference>
<name>A0ABS0PBH1_9BRAD</name>
<organism evidence="1 2">
    <name type="scientific">Bradyrhizobium diversitatis</name>
    <dbReference type="NCBI Taxonomy" id="2755406"/>
    <lineage>
        <taxon>Bacteria</taxon>
        <taxon>Pseudomonadati</taxon>
        <taxon>Pseudomonadota</taxon>
        <taxon>Alphaproteobacteria</taxon>
        <taxon>Hyphomicrobiales</taxon>
        <taxon>Nitrobacteraceae</taxon>
        <taxon>Bradyrhizobium</taxon>
    </lineage>
</organism>
<gene>
    <name evidence="1" type="ORF">H1B27_30900</name>
</gene>
<comment type="caution">
    <text evidence="1">The sequence shown here is derived from an EMBL/GenBank/DDBJ whole genome shotgun (WGS) entry which is preliminary data.</text>
</comment>
<proteinExistence type="predicted"/>
<dbReference type="RefSeq" id="WP_197968636.1">
    <property type="nucleotide sequence ID" value="NZ_JACEGD010000035.1"/>
</dbReference>
<accession>A0ABS0PBH1</accession>
<sequence length="73" mass="8379">MSVKIRRKARNEWLALKPNTHKGYVSWQKFEAIRTMLSSNVPTGRHHGAPKHGDALLAGLIRCKRCGRELTLW</sequence>
<evidence type="ECO:0000313" key="2">
    <source>
        <dbReference type="Proteomes" id="UP001194539"/>
    </source>
</evidence>
<keyword evidence="2" id="KW-1185">Reference proteome</keyword>
<dbReference type="InterPro" id="IPR038109">
    <property type="entry name" value="DNA_bind_recomb_sf"/>
</dbReference>
<reference evidence="1 2" key="1">
    <citation type="submission" date="2020-07" db="EMBL/GenBank/DDBJ databases">
        <title>Bradyrhizobium diversity isolated from nodules of indigenous legumes of Western Australia.</title>
        <authorList>
            <person name="Klepa M.S."/>
        </authorList>
    </citation>
    <scope>NUCLEOTIDE SEQUENCE [LARGE SCALE GENOMIC DNA]</scope>
    <source>
        <strain evidence="1 2">CNPSo 4019</strain>
    </source>
</reference>
<dbReference type="Gene3D" id="3.90.1750.20">
    <property type="entry name" value="Putative Large Serine Recombinase, Chain B, Domain 2"/>
    <property type="match status" value="1"/>
</dbReference>
<dbReference type="PANTHER" id="PTHR30461:SF23">
    <property type="entry name" value="DNA RECOMBINASE-RELATED"/>
    <property type="match status" value="1"/>
</dbReference>
<dbReference type="PANTHER" id="PTHR30461">
    <property type="entry name" value="DNA-INVERTASE FROM LAMBDOID PROPHAGE"/>
    <property type="match status" value="1"/>
</dbReference>
<evidence type="ECO:0000313" key="1">
    <source>
        <dbReference type="EMBL" id="MBH5390652.1"/>
    </source>
</evidence>
<protein>
    <submittedName>
        <fullName evidence="1">Uncharacterized protein</fullName>
    </submittedName>
</protein>
<dbReference type="InterPro" id="IPR050639">
    <property type="entry name" value="SSR_resolvase"/>
</dbReference>